<dbReference type="Proteomes" id="UP000433575">
    <property type="component" value="Unassembled WGS sequence"/>
</dbReference>
<keyword evidence="1" id="KW-0812">Transmembrane</keyword>
<gene>
    <name evidence="3" type="ORF">GKD88_05625</name>
    <name evidence="2" type="ORF">GKE08_03735</name>
</gene>
<dbReference type="Proteomes" id="UP000480929">
    <property type="component" value="Unassembled WGS sequence"/>
</dbReference>
<dbReference type="Pfam" id="PF06149">
    <property type="entry name" value="DUF969"/>
    <property type="match status" value="1"/>
</dbReference>
<evidence type="ECO:0000313" key="5">
    <source>
        <dbReference type="Proteomes" id="UP000480929"/>
    </source>
</evidence>
<protein>
    <submittedName>
        <fullName evidence="2">DUF969 family protein</fullName>
    </submittedName>
</protein>
<dbReference type="AlphaFoldDB" id="A0A6N7S3S3"/>
<dbReference type="EMBL" id="WKPI01000006">
    <property type="protein sequence ID" value="MSC32597.1"/>
    <property type="molecule type" value="Genomic_DNA"/>
</dbReference>
<feature type="transmembrane region" description="Helical" evidence="1">
    <location>
        <begin position="57"/>
        <end position="76"/>
    </location>
</feature>
<feature type="transmembrane region" description="Helical" evidence="1">
    <location>
        <begin position="166"/>
        <end position="185"/>
    </location>
</feature>
<keyword evidence="1" id="KW-1133">Transmembrane helix</keyword>
<comment type="caution">
    <text evidence="2">The sequence shown here is derived from an EMBL/GenBank/DDBJ whole genome shotgun (WGS) entry which is preliminary data.</text>
</comment>
<feature type="transmembrane region" description="Helical" evidence="1">
    <location>
        <begin position="6"/>
        <end position="36"/>
    </location>
</feature>
<dbReference type="RefSeq" id="WP_154237995.1">
    <property type="nucleotide sequence ID" value="NZ_AP031450.1"/>
</dbReference>
<proteinExistence type="predicted"/>
<evidence type="ECO:0000313" key="4">
    <source>
        <dbReference type="Proteomes" id="UP000433575"/>
    </source>
</evidence>
<sequence length="224" mass="24182">MEYLKLIGILIIVVGFALKWDVIAVVLISGLVTGLVSGLNFIQILEIMGKSFVDNRLMSIFLISFPAIALIERYGMKERAAELIGKIKNATAGKVLSIYMVVRILASAMSIRLGGHVQFVRPLILPMSEAAGQTAIKKPLNEKQRERIKGLAAAVENYGNFFGQNIFLGNSGVLLIQGTLAAAGYEVTLGSIAQASIPVGIVVTLFTIIQVLLADRKLKKEVQA</sequence>
<dbReference type="EMBL" id="WKPJ01000003">
    <property type="protein sequence ID" value="MSA88429.1"/>
    <property type="molecule type" value="Genomic_DNA"/>
</dbReference>
<evidence type="ECO:0000313" key="2">
    <source>
        <dbReference type="EMBL" id="MSA88429.1"/>
    </source>
</evidence>
<feature type="transmembrane region" description="Helical" evidence="1">
    <location>
        <begin position="191"/>
        <end position="213"/>
    </location>
</feature>
<evidence type="ECO:0000313" key="3">
    <source>
        <dbReference type="EMBL" id="MSC32597.1"/>
    </source>
</evidence>
<name>A0A6N7S3S3_9FIRM</name>
<dbReference type="InterPro" id="IPR010374">
    <property type="entry name" value="DUF969"/>
</dbReference>
<keyword evidence="5" id="KW-1185">Reference proteome</keyword>
<keyword evidence="1" id="KW-0472">Membrane</keyword>
<reference evidence="4 5" key="1">
    <citation type="journal article" date="2019" name="Nat. Med.">
        <title>A library of human gut bacterial isolates paired with longitudinal multiomics data enables mechanistic microbiome research.</title>
        <authorList>
            <person name="Poyet M."/>
            <person name="Groussin M."/>
            <person name="Gibbons S.M."/>
            <person name="Avila-Pacheco J."/>
            <person name="Jiang X."/>
            <person name="Kearney S.M."/>
            <person name="Perrotta A.R."/>
            <person name="Berdy B."/>
            <person name="Zhao S."/>
            <person name="Lieberman T.D."/>
            <person name="Swanson P.K."/>
            <person name="Smith M."/>
            <person name="Roesemann S."/>
            <person name="Alexander J.E."/>
            <person name="Rich S.A."/>
            <person name="Livny J."/>
            <person name="Vlamakis H."/>
            <person name="Clish C."/>
            <person name="Bullock K."/>
            <person name="Deik A."/>
            <person name="Scott J."/>
            <person name="Pierce K.A."/>
            <person name="Xavier R.J."/>
            <person name="Alm E.J."/>
        </authorList>
    </citation>
    <scope>NUCLEOTIDE SEQUENCE [LARGE SCALE GENOMIC DNA]</scope>
    <source>
        <strain evidence="2 4">BIOML-A4</strain>
        <strain evidence="3 5">BIOML-A5</strain>
    </source>
</reference>
<accession>A0A6N7S3S3</accession>
<organism evidence="2 4">
    <name type="scientific">Holdemania massiliensis</name>
    <dbReference type="NCBI Taxonomy" id="1468449"/>
    <lineage>
        <taxon>Bacteria</taxon>
        <taxon>Bacillati</taxon>
        <taxon>Bacillota</taxon>
        <taxon>Erysipelotrichia</taxon>
        <taxon>Erysipelotrichales</taxon>
        <taxon>Erysipelotrichaceae</taxon>
        <taxon>Holdemania</taxon>
    </lineage>
</organism>
<dbReference type="OrthoDB" id="80065at2"/>
<evidence type="ECO:0000256" key="1">
    <source>
        <dbReference type="SAM" id="Phobius"/>
    </source>
</evidence>